<accession>D5V7F9</accession>
<sequence length="240" mass="27403">MFNLDIILVVILTSIIQSLFGVGVLLFGTPLLLLFDYPFSEILLILLPISALINLLQIIKYHHEIDTNVYKNILFLTIPFIILSLIFISKNNVNINLIIGLFLIIIALKEHIKTIEILLNQILNFNKIFYITMGIIHGITNLGGALLTAKIFSLNANKYKKRTTSAISYMTFAIFQIITIIFLGVDYKFHNLLYVCIGIITYLIINKFLFNKIPESNYTKLFSIFLLASGILLLTKENIW</sequence>
<dbReference type="KEGG" id="ant:Arnit_2931"/>
<keyword evidence="4 5" id="KW-0472">Membrane</keyword>
<evidence type="ECO:0000256" key="2">
    <source>
        <dbReference type="ARBA" id="ARBA00022692"/>
    </source>
</evidence>
<reference evidence="6 7" key="1">
    <citation type="journal article" date="2010" name="Stand. Genomic Sci.">
        <title>Complete genome sequence of Arcobacter nitrofigilis type strain (CI).</title>
        <authorList>
            <person name="Pati A."/>
            <person name="Gronow S."/>
            <person name="Lapidus A."/>
            <person name="Copeland A."/>
            <person name="Glavina Del Rio T."/>
            <person name="Nolan M."/>
            <person name="Lucas S."/>
            <person name="Tice H."/>
            <person name="Cheng J.F."/>
            <person name="Han C."/>
            <person name="Chertkov O."/>
            <person name="Bruce D."/>
            <person name="Tapia R."/>
            <person name="Goodwin L."/>
            <person name="Pitluck S."/>
            <person name="Liolios K."/>
            <person name="Ivanova N."/>
            <person name="Mavromatis K."/>
            <person name="Chen A."/>
            <person name="Palaniappan K."/>
            <person name="Land M."/>
            <person name="Hauser L."/>
            <person name="Chang Y.J."/>
            <person name="Jeffries C.D."/>
            <person name="Detter J.C."/>
            <person name="Rohde M."/>
            <person name="Goker M."/>
            <person name="Bristow J."/>
            <person name="Eisen J.A."/>
            <person name="Markowitz V."/>
            <person name="Hugenholtz P."/>
            <person name="Klenk H.P."/>
            <person name="Kyrpides N.C."/>
        </authorList>
    </citation>
    <scope>NUCLEOTIDE SEQUENCE [LARGE SCALE GENOMIC DNA]</scope>
    <source>
        <strain evidence="7">ATCC 33309 / DSM 7299 / CCUG 15893 / LMG 7604 / NCTC 12251 / CI</strain>
    </source>
</reference>
<dbReference type="Proteomes" id="UP000000939">
    <property type="component" value="Chromosome"/>
</dbReference>
<feature type="transmembrane region" description="Helical" evidence="5">
    <location>
        <begin position="128"/>
        <end position="154"/>
    </location>
</feature>
<keyword evidence="2 5" id="KW-0812">Transmembrane</keyword>
<organism evidence="6 7">
    <name type="scientific">Arcobacter nitrofigilis (strain ATCC 33309 / DSM 7299 / CCUG 15893 / LMG 7604 / NCTC 12251 / CI)</name>
    <name type="common">Campylobacter nitrofigilis</name>
    <dbReference type="NCBI Taxonomy" id="572480"/>
    <lineage>
        <taxon>Bacteria</taxon>
        <taxon>Pseudomonadati</taxon>
        <taxon>Campylobacterota</taxon>
        <taxon>Epsilonproteobacteria</taxon>
        <taxon>Campylobacterales</taxon>
        <taxon>Arcobacteraceae</taxon>
        <taxon>Arcobacter</taxon>
    </lineage>
</organism>
<keyword evidence="5" id="KW-1003">Cell membrane</keyword>
<dbReference type="OrthoDB" id="5566440at2"/>
<name>D5V7F9_ARCNC</name>
<dbReference type="eggNOG" id="ENOG502ZV65">
    <property type="taxonomic scope" value="Bacteria"/>
</dbReference>
<dbReference type="EMBL" id="CP001999">
    <property type="protein sequence ID" value="ADG94579.1"/>
    <property type="molecule type" value="Genomic_DNA"/>
</dbReference>
<feature type="transmembrane region" description="Helical" evidence="5">
    <location>
        <begin position="191"/>
        <end position="210"/>
    </location>
</feature>
<feature type="transmembrane region" description="Helical" evidence="5">
    <location>
        <begin position="42"/>
        <end position="63"/>
    </location>
</feature>
<dbReference type="STRING" id="572480.Arnit_2931"/>
<dbReference type="GO" id="GO:0005886">
    <property type="term" value="C:plasma membrane"/>
    <property type="evidence" value="ECO:0007669"/>
    <property type="project" value="UniProtKB-SubCell"/>
</dbReference>
<evidence type="ECO:0000256" key="5">
    <source>
        <dbReference type="RuleBase" id="RU363041"/>
    </source>
</evidence>
<evidence type="ECO:0000256" key="1">
    <source>
        <dbReference type="ARBA" id="ARBA00004141"/>
    </source>
</evidence>
<keyword evidence="3 5" id="KW-1133">Transmembrane helix</keyword>
<feature type="transmembrane region" description="Helical" evidence="5">
    <location>
        <begin position="6"/>
        <end position="35"/>
    </location>
</feature>
<dbReference type="InterPro" id="IPR002781">
    <property type="entry name" value="TM_pro_TauE-like"/>
</dbReference>
<evidence type="ECO:0000256" key="4">
    <source>
        <dbReference type="ARBA" id="ARBA00023136"/>
    </source>
</evidence>
<comment type="similarity">
    <text evidence="5">Belongs to the 4-toluene sulfonate uptake permease (TSUP) (TC 2.A.102) family.</text>
</comment>
<feature type="transmembrane region" description="Helical" evidence="5">
    <location>
        <begin position="217"/>
        <end position="235"/>
    </location>
</feature>
<evidence type="ECO:0000313" key="6">
    <source>
        <dbReference type="EMBL" id="ADG94579.1"/>
    </source>
</evidence>
<gene>
    <name evidence="6" type="ordered locus">Arnit_2931</name>
</gene>
<evidence type="ECO:0000256" key="3">
    <source>
        <dbReference type="ARBA" id="ARBA00022989"/>
    </source>
</evidence>
<dbReference type="HOGENOM" id="CLU_1155352_0_0_7"/>
<comment type="subcellular location">
    <subcellularLocation>
        <location evidence="5">Cell membrane</location>
        <topology evidence="5">Multi-pass membrane protein</topology>
    </subcellularLocation>
    <subcellularLocation>
        <location evidence="1">Membrane</location>
        <topology evidence="1">Multi-pass membrane protein</topology>
    </subcellularLocation>
</comment>
<feature type="transmembrane region" description="Helical" evidence="5">
    <location>
        <begin position="69"/>
        <end position="88"/>
    </location>
</feature>
<protein>
    <recommendedName>
        <fullName evidence="5">Probable membrane transporter protein</fullName>
    </recommendedName>
</protein>
<keyword evidence="7" id="KW-1185">Reference proteome</keyword>
<proteinExistence type="inferred from homology"/>
<evidence type="ECO:0000313" key="7">
    <source>
        <dbReference type="Proteomes" id="UP000000939"/>
    </source>
</evidence>
<dbReference type="AlphaFoldDB" id="D5V7F9"/>
<dbReference type="Pfam" id="PF01925">
    <property type="entry name" value="TauE"/>
    <property type="match status" value="1"/>
</dbReference>
<feature type="transmembrane region" description="Helical" evidence="5">
    <location>
        <begin position="166"/>
        <end position="185"/>
    </location>
</feature>